<comment type="caution">
    <text evidence="1">The sequence shown here is derived from an EMBL/GenBank/DDBJ whole genome shotgun (WGS) entry which is preliminary data.</text>
</comment>
<dbReference type="InterPro" id="IPR011013">
    <property type="entry name" value="Gal_mutarotase_sf_dom"/>
</dbReference>
<sequence length="332" mass="35921">MNPYRLSWSHGEAVVLSTAAVLADCRFDLPGGAFKPYARAPWMGTVHDPSIIGHLRELGGDFVCVPFGAGPAEPIGPQKWASLMTEPPLLPIHGPAGDAEWSLLSHDSSSVTLSLDYPDESIIQRLERTVSGRDGAPALDSSLTIYPRYGGRISVGLHPILRLPDAPGALRLEAEFDFGLVHPRHIHDGQDDEFSALDDVPLPDGRVDLGRVPLGRPNVSVQLCGMRGPLRALFVEDRAGVELDWDRSILPCLQIWCTDRGINGPPWHGQYRGIGVEPMASAFDFNTSLSVRPNPINKRGIPTAVELAEGDPLTISHSVTAFALSEAEMRVG</sequence>
<organism evidence="1 2">
    <name type="scientific">Devosia nitrariae</name>
    <dbReference type="NCBI Taxonomy" id="2071872"/>
    <lineage>
        <taxon>Bacteria</taxon>
        <taxon>Pseudomonadati</taxon>
        <taxon>Pseudomonadota</taxon>
        <taxon>Alphaproteobacteria</taxon>
        <taxon>Hyphomicrobiales</taxon>
        <taxon>Devosiaceae</taxon>
        <taxon>Devosia</taxon>
    </lineage>
</organism>
<dbReference type="Proteomes" id="UP001156691">
    <property type="component" value="Unassembled WGS sequence"/>
</dbReference>
<name>A0ABQ5W6X9_9HYPH</name>
<dbReference type="InterPro" id="IPR014718">
    <property type="entry name" value="GH-type_carb-bd"/>
</dbReference>
<evidence type="ECO:0008006" key="3">
    <source>
        <dbReference type="Google" id="ProtNLM"/>
    </source>
</evidence>
<proteinExistence type="predicted"/>
<dbReference type="Gene3D" id="2.70.98.10">
    <property type="match status" value="1"/>
</dbReference>
<evidence type="ECO:0000313" key="1">
    <source>
        <dbReference type="EMBL" id="GLQ55832.1"/>
    </source>
</evidence>
<evidence type="ECO:0000313" key="2">
    <source>
        <dbReference type="Proteomes" id="UP001156691"/>
    </source>
</evidence>
<protein>
    <recommendedName>
        <fullName evidence="3">Aldose 1-epimerase</fullName>
    </recommendedName>
</protein>
<reference evidence="2" key="1">
    <citation type="journal article" date="2019" name="Int. J. Syst. Evol. Microbiol.">
        <title>The Global Catalogue of Microorganisms (GCM) 10K type strain sequencing project: providing services to taxonomists for standard genome sequencing and annotation.</title>
        <authorList>
            <consortium name="The Broad Institute Genomics Platform"/>
            <consortium name="The Broad Institute Genome Sequencing Center for Infectious Disease"/>
            <person name="Wu L."/>
            <person name="Ma J."/>
        </authorList>
    </citation>
    <scope>NUCLEOTIDE SEQUENCE [LARGE SCALE GENOMIC DNA]</scope>
    <source>
        <strain evidence="2">NBRC 112416</strain>
    </source>
</reference>
<keyword evidence="2" id="KW-1185">Reference proteome</keyword>
<dbReference type="EMBL" id="BSNS01000012">
    <property type="protein sequence ID" value="GLQ55832.1"/>
    <property type="molecule type" value="Genomic_DNA"/>
</dbReference>
<accession>A0ABQ5W6X9</accession>
<dbReference type="SUPFAM" id="SSF74650">
    <property type="entry name" value="Galactose mutarotase-like"/>
    <property type="match status" value="1"/>
</dbReference>
<gene>
    <name evidence="1" type="ORF">GCM10010862_30910</name>
</gene>
<dbReference type="RefSeq" id="WP_284341243.1">
    <property type="nucleotide sequence ID" value="NZ_BSNS01000012.1"/>
</dbReference>